<name>A0A0C4DXC7_MAGP6</name>
<organism evidence="3 4">
    <name type="scientific">Magnaporthiopsis poae (strain ATCC 64411 / 73-15)</name>
    <name type="common">Kentucky bluegrass fungus</name>
    <name type="synonym">Magnaporthe poae</name>
    <dbReference type="NCBI Taxonomy" id="644358"/>
    <lineage>
        <taxon>Eukaryota</taxon>
        <taxon>Fungi</taxon>
        <taxon>Dikarya</taxon>
        <taxon>Ascomycota</taxon>
        <taxon>Pezizomycotina</taxon>
        <taxon>Sordariomycetes</taxon>
        <taxon>Sordariomycetidae</taxon>
        <taxon>Magnaporthales</taxon>
        <taxon>Magnaporthaceae</taxon>
        <taxon>Magnaporthiopsis</taxon>
    </lineage>
</organism>
<sequence>MSYKSPPSRQPLITVLDGPTFFSTTDAGYSETLNKRGGASRSRSSDQPSRVQLARRPQEVLEAIRCALEKIHSYIAGTALHATCMSRDTVPALSWVHGLGVIHNDIKLGDVVHVDFGLSTENPSDWQALWVLSHERELKVTKKLAASIRLWNHRFDARSE</sequence>
<evidence type="ECO:0000313" key="2">
    <source>
        <dbReference type="EMBL" id="KLU85648.1"/>
    </source>
</evidence>
<dbReference type="SUPFAM" id="SSF56112">
    <property type="entry name" value="Protein kinase-like (PK-like)"/>
    <property type="match status" value="1"/>
</dbReference>
<gene>
    <name evidence="2" type="ORF">MAPG_04670</name>
</gene>
<proteinExistence type="predicted"/>
<reference evidence="2" key="3">
    <citation type="submission" date="2011-03" db="EMBL/GenBank/DDBJ databases">
        <title>Annotation of Magnaporthe poae ATCC 64411.</title>
        <authorList>
            <person name="Ma L.-J."/>
            <person name="Dead R."/>
            <person name="Young S.K."/>
            <person name="Zeng Q."/>
            <person name="Gargeya S."/>
            <person name="Fitzgerald M."/>
            <person name="Haas B."/>
            <person name="Abouelleil A."/>
            <person name="Alvarado L."/>
            <person name="Arachchi H.M."/>
            <person name="Berlin A."/>
            <person name="Brown A."/>
            <person name="Chapman S.B."/>
            <person name="Chen Z."/>
            <person name="Dunbar C."/>
            <person name="Freedman E."/>
            <person name="Gearin G."/>
            <person name="Gellesch M."/>
            <person name="Goldberg J."/>
            <person name="Griggs A."/>
            <person name="Gujja S."/>
            <person name="Heiman D."/>
            <person name="Howarth C."/>
            <person name="Larson L."/>
            <person name="Lui A."/>
            <person name="MacDonald P.J.P."/>
            <person name="Mehta T."/>
            <person name="Montmayeur A."/>
            <person name="Murphy C."/>
            <person name="Neiman D."/>
            <person name="Pearson M."/>
            <person name="Priest M."/>
            <person name="Roberts A."/>
            <person name="Saif S."/>
            <person name="Shea T."/>
            <person name="Shenoy N."/>
            <person name="Sisk P."/>
            <person name="Stolte C."/>
            <person name="Sykes S."/>
            <person name="Yandava C."/>
            <person name="Wortman J."/>
            <person name="Nusbaum C."/>
            <person name="Birren B."/>
        </authorList>
    </citation>
    <scope>NUCLEOTIDE SEQUENCE</scope>
    <source>
        <strain evidence="2">ATCC 64411</strain>
    </source>
</reference>
<protein>
    <recommendedName>
        <fullName evidence="5">Protein kinase domain-containing protein</fullName>
    </recommendedName>
</protein>
<reference evidence="2" key="1">
    <citation type="submission" date="2010-05" db="EMBL/GenBank/DDBJ databases">
        <title>The Genome Sequence of Magnaporthe poae strain ATCC 64411.</title>
        <authorList>
            <consortium name="The Broad Institute Genome Sequencing Platform"/>
            <consortium name="Broad Institute Genome Sequencing Center for Infectious Disease"/>
            <person name="Ma L.-J."/>
            <person name="Dead R."/>
            <person name="Young S."/>
            <person name="Zeng Q."/>
            <person name="Koehrsen M."/>
            <person name="Alvarado L."/>
            <person name="Berlin A."/>
            <person name="Chapman S.B."/>
            <person name="Chen Z."/>
            <person name="Freedman E."/>
            <person name="Gellesch M."/>
            <person name="Goldberg J."/>
            <person name="Griggs A."/>
            <person name="Gujja S."/>
            <person name="Heilman E.R."/>
            <person name="Heiman D."/>
            <person name="Hepburn T."/>
            <person name="Howarth C."/>
            <person name="Jen D."/>
            <person name="Larson L."/>
            <person name="Mehta T."/>
            <person name="Neiman D."/>
            <person name="Pearson M."/>
            <person name="Roberts A."/>
            <person name="Saif S."/>
            <person name="Shea T."/>
            <person name="Shenoy N."/>
            <person name="Sisk P."/>
            <person name="Stolte C."/>
            <person name="Sykes S."/>
            <person name="Walk T."/>
            <person name="White J."/>
            <person name="Yandava C."/>
            <person name="Haas B."/>
            <person name="Nusbaum C."/>
            <person name="Birren B."/>
        </authorList>
    </citation>
    <scope>NUCLEOTIDE SEQUENCE</scope>
    <source>
        <strain evidence="2">ATCC 64411</strain>
    </source>
</reference>
<evidence type="ECO:0000313" key="4">
    <source>
        <dbReference type="Proteomes" id="UP000011715"/>
    </source>
</evidence>
<accession>A0A0C4DXC7</accession>
<reference evidence="3" key="5">
    <citation type="submission" date="2015-06" db="UniProtKB">
        <authorList>
            <consortium name="EnsemblFungi"/>
        </authorList>
    </citation>
    <scope>IDENTIFICATION</scope>
    <source>
        <strain evidence="3">ATCC 64411</strain>
    </source>
</reference>
<dbReference type="EMBL" id="GL876968">
    <property type="protein sequence ID" value="KLU85648.1"/>
    <property type="molecule type" value="Genomic_DNA"/>
</dbReference>
<dbReference type="EMBL" id="ADBL01001091">
    <property type="status" value="NOT_ANNOTATED_CDS"/>
    <property type="molecule type" value="Genomic_DNA"/>
</dbReference>
<dbReference type="InterPro" id="IPR011009">
    <property type="entry name" value="Kinase-like_dom_sf"/>
</dbReference>
<reference evidence="3" key="4">
    <citation type="journal article" date="2015" name="G3 (Bethesda)">
        <title>Genome sequences of three phytopathogenic species of the Magnaporthaceae family of fungi.</title>
        <authorList>
            <person name="Okagaki L.H."/>
            <person name="Nunes C.C."/>
            <person name="Sailsbery J."/>
            <person name="Clay B."/>
            <person name="Brown D."/>
            <person name="John T."/>
            <person name="Oh Y."/>
            <person name="Young N."/>
            <person name="Fitzgerald M."/>
            <person name="Haas B.J."/>
            <person name="Zeng Q."/>
            <person name="Young S."/>
            <person name="Adiconis X."/>
            <person name="Fan L."/>
            <person name="Levin J.Z."/>
            <person name="Mitchell T.K."/>
            <person name="Okubara P.A."/>
            <person name="Farman M.L."/>
            <person name="Kohn L.M."/>
            <person name="Birren B."/>
            <person name="Ma L.-J."/>
            <person name="Dean R.A."/>
        </authorList>
    </citation>
    <scope>NUCLEOTIDE SEQUENCE</scope>
    <source>
        <strain evidence="3">ATCC 64411 / 73-15</strain>
    </source>
</reference>
<dbReference type="AlphaFoldDB" id="A0A0C4DXC7"/>
<reference evidence="4" key="2">
    <citation type="submission" date="2010-05" db="EMBL/GenBank/DDBJ databases">
        <title>The genome sequence of Magnaporthe poae strain ATCC 64411.</title>
        <authorList>
            <person name="Ma L.-J."/>
            <person name="Dead R."/>
            <person name="Young S."/>
            <person name="Zeng Q."/>
            <person name="Koehrsen M."/>
            <person name="Alvarado L."/>
            <person name="Berlin A."/>
            <person name="Chapman S.B."/>
            <person name="Chen Z."/>
            <person name="Freedman E."/>
            <person name="Gellesch M."/>
            <person name="Goldberg J."/>
            <person name="Griggs A."/>
            <person name="Gujja S."/>
            <person name="Heilman E.R."/>
            <person name="Heiman D."/>
            <person name="Hepburn T."/>
            <person name="Howarth C."/>
            <person name="Jen D."/>
            <person name="Larson L."/>
            <person name="Mehta T."/>
            <person name="Neiman D."/>
            <person name="Pearson M."/>
            <person name="Roberts A."/>
            <person name="Saif S."/>
            <person name="Shea T."/>
            <person name="Shenoy N."/>
            <person name="Sisk P."/>
            <person name="Stolte C."/>
            <person name="Sykes S."/>
            <person name="Walk T."/>
            <person name="White J."/>
            <person name="Yandava C."/>
            <person name="Haas B."/>
            <person name="Nusbaum C."/>
            <person name="Birren B."/>
        </authorList>
    </citation>
    <scope>NUCLEOTIDE SEQUENCE [LARGE SCALE GENOMIC DNA]</scope>
    <source>
        <strain evidence="4">ATCC 64411 / 73-15</strain>
    </source>
</reference>
<feature type="region of interest" description="Disordered" evidence="1">
    <location>
        <begin position="32"/>
        <end position="54"/>
    </location>
</feature>
<dbReference type="Proteomes" id="UP000011715">
    <property type="component" value="Unassembled WGS sequence"/>
</dbReference>
<evidence type="ECO:0008006" key="5">
    <source>
        <dbReference type="Google" id="ProtNLM"/>
    </source>
</evidence>
<keyword evidence="4" id="KW-1185">Reference proteome</keyword>
<evidence type="ECO:0000256" key="1">
    <source>
        <dbReference type="SAM" id="MobiDB-lite"/>
    </source>
</evidence>
<dbReference type="EnsemblFungi" id="MAPG_04670T0">
    <property type="protein sequence ID" value="MAPG_04670T0"/>
    <property type="gene ID" value="MAPG_04670"/>
</dbReference>
<feature type="compositionally biased region" description="Polar residues" evidence="1">
    <location>
        <begin position="41"/>
        <end position="50"/>
    </location>
</feature>
<evidence type="ECO:0000313" key="3">
    <source>
        <dbReference type="EnsemblFungi" id="MAPG_04670T0"/>
    </source>
</evidence>
<dbReference type="VEuPathDB" id="FungiDB:MAPG_04670"/>